<reference evidence="2" key="1">
    <citation type="journal article" date="2016" name="Nat. Biotechnol.">
        <title>Sequencing wild and cultivated cassava and related species reveals extensive interspecific hybridization and genetic diversity.</title>
        <authorList>
            <person name="Bredeson J.V."/>
            <person name="Lyons J.B."/>
            <person name="Prochnik S.E."/>
            <person name="Wu G.A."/>
            <person name="Ha C.M."/>
            <person name="Edsinger-Gonzales E."/>
            <person name="Grimwood J."/>
            <person name="Schmutz J."/>
            <person name="Rabbi I.Y."/>
            <person name="Egesi C."/>
            <person name="Nauluvula P."/>
            <person name="Lebot V."/>
            <person name="Ndunguru J."/>
            <person name="Mkamilo G."/>
            <person name="Bart R.S."/>
            <person name="Setter T.L."/>
            <person name="Gleadow R.M."/>
            <person name="Kulakow P."/>
            <person name="Ferguson M.E."/>
            <person name="Rounsley S."/>
            <person name="Rokhsar D.S."/>
        </authorList>
    </citation>
    <scope>NUCLEOTIDE SEQUENCE [LARGE SCALE GENOMIC DNA]</scope>
    <source>
        <strain evidence="2">cv. AM560-2</strain>
    </source>
</reference>
<protein>
    <submittedName>
        <fullName evidence="1">Uncharacterized protein</fullName>
    </submittedName>
</protein>
<organism evidence="1 2">
    <name type="scientific">Manihot esculenta</name>
    <name type="common">Cassava</name>
    <name type="synonym">Jatropha manihot</name>
    <dbReference type="NCBI Taxonomy" id="3983"/>
    <lineage>
        <taxon>Eukaryota</taxon>
        <taxon>Viridiplantae</taxon>
        <taxon>Streptophyta</taxon>
        <taxon>Embryophyta</taxon>
        <taxon>Tracheophyta</taxon>
        <taxon>Spermatophyta</taxon>
        <taxon>Magnoliopsida</taxon>
        <taxon>eudicotyledons</taxon>
        <taxon>Gunneridae</taxon>
        <taxon>Pentapetalae</taxon>
        <taxon>rosids</taxon>
        <taxon>fabids</taxon>
        <taxon>Malpighiales</taxon>
        <taxon>Euphorbiaceae</taxon>
        <taxon>Crotonoideae</taxon>
        <taxon>Manihoteae</taxon>
        <taxon>Manihot</taxon>
    </lineage>
</organism>
<dbReference type="EMBL" id="CM004389">
    <property type="protein sequence ID" value="KAG8657104.1"/>
    <property type="molecule type" value="Genomic_DNA"/>
</dbReference>
<comment type="caution">
    <text evidence="1">The sequence shown here is derived from an EMBL/GenBank/DDBJ whole genome shotgun (WGS) entry which is preliminary data.</text>
</comment>
<sequence length="81" mass="8915">MCQGRDFIRGNGTGGESIYGMKFANENFKLKHIGHVVLSMANAGPNTNGSQSFICIEKTSWLDGMHIVFGKGFEYSVLKIQ</sequence>
<evidence type="ECO:0000313" key="1">
    <source>
        <dbReference type="EMBL" id="KAG8657104.1"/>
    </source>
</evidence>
<evidence type="ECO:0000313" key="2">
    <source>
        <dbReference type="Proteomes" id="UP000091857"/>
    </source>
</evidence>
<keyword evidence="2" id="KW-1185">Reference proteome</keyword>
<name>A0ACB7HYP2_MANES</name>
<dbReference type="Proteomes" id="UP000091857">
    <property type="component" value="Chromosome 3"/>
</dbReference>
<accession>A0ACB7HYP2</accession>
<gene>
    <name evidence="1" type="ORF">MANES_03G038950v8</name>
</gene>
<proteinExistence type="predicted"/>